<dbReference type="Gene3D" id="2.160.20.10">
    <property type="entry name" value="Single-stranded right-handed beta-helix, Pectin lyase-like"/>
    <property type="match status" value="1"/>
</dbReference>
<dbReference type="InterPro" id="IPR011050">
    <property type="entry name" value="Pectin_lyase_fold/virulence"/>
</dbReference>
<dbReference type="Proteomes" id="UP001231124">
    <property type="component" value="Unassembled WGS sequence"/>
</dbReference>
<dbReference type="InterPro" id="IPR012334">
    <property type="entry name" value="Pectin_lyas_fold"/>
</dbReference>
<sequence>MDTPPPPAIVRPAQDCDAATRARILTAAGRGREPVRLACSLRLGPGDHVPRLLLEGATSSGVTITCDGGTIGPGEAGTGLADFAVEIRSRPPEADRSRWDRPTDVAIRGCAILGHVRIWGMGLNGQGPAVRESSHSPGHTERAQAAAPTRITLDRVALTAFGRIPVYAGPGVTHLTLSGSRIAGRSSATAVYLDAESADNAITGNAFTITTGREVIAVDGSARNTIAGNTFDLHGEGAVRLYRNCGEGGTVRHQTPSDNVVTGNTFRGVGFFTAPVVVNSRNGWDIHCGADDGYPFGSSLDNRDNGTGNRVEDNRTE</sequence>
<organism evidence="2 3">
    <name type="scientific">Methylobacterium aerolatum</name>
    <dbReference type="NCBI Taxonomy" id="418708"/>
    <lineage>
        <taxon>Bacteria</taxon>
        <taxon>Pseudomonadati</taxon>
        <taxon>Pseudomonadota</taxon>
        <taxon>Alphaproteobacteria</taxon>
        <taxon>Hyphomicrobiales</taxon>
        <taxon>Methylobacteriaceae</taxon>
        <taxon>Methylobacterium</taxon>
    </lineage>
</organism>
<evidence type="ECO:0000313" key="3">
    <source>
        <dbReference type="Proteomes" id="UP001231124"/>
    </source>
</evidence>
<feature type="region of interest" description="Disordered" evidence="1">
    <location>
        <begin position="128"/>
        <end position="147"/>
    </location>
</feature>
<reference evidence="2 3" key="1">
    <citation type="submission" date="2023-07" db="EMBL/GenBank/DDBJ databases">
        <title>Genomic Encyclopedia of Type Strains, Phase IV (KMG-IV): sequencing the most valuable type-strain genomes for metagenomic binning, comparative biology and taxonomic classification.</title>
        <authorList>
            <person name="Goeker M."/>
        </authorList>
    </citation>
    <scope>NUCLEOTIDE SEQUENCE [LARGE SCALE GENOMIC DNA]</scope>
    <source>
        <strain evidence="2 3">DSM 19013</strain>
    </source>
</reference>
<evidence type="ECO:0000256" key="1">
    <source>
        <dbReference type="SAM" id="MobiDB-lite"/>
    </source>
</evidence>
<keyword evidence="3" id="KW-1185">Reference proteome</keyword>
<evidence type="ECO:0008006" key="4">
    <source>
        <dbReference type="Google" id="ProtNLM"/>
    </source>
</evidence>
<feature type="compositionally biased region" description="Basic and acidic residues" evidence="1">
    <location>
        <begin position="132"/>
        <end position="142"/>
    </location>
</feature>
<comment type="caution">
    <text evidence="2">The sequence shown here is derived from an EMBL/GenBank/DDBJ whole genome shotgun (WGS) entry which is preliminary data.</text>
</comment>
<protein>
    <recommendedName>
        <fullName evidence="4">Right handed beta helix domain-containing protein</fullName>
    </recommendedName>
</protein>
<accession>A0ABU0HU59</accession>
<proteinExistence type="predicted"/>
<evidence type="ECO:0000313" key="2">
    <source>
        <dbReference type="EMBL" id="MDQ0445866.1"/>
    </source>
</evidence>
<feature type="region of interest" description="Disordered" evidence="1">
    <location>
        <begin position="297"/>
        <end position="317"/>
    </location>
</feature>
<dbReference type="SUPFAM" id="SSF51126">
    <property type="entry name" value="Pectin lyase-like"/>
    <property type="match status" value="1"/>
</dbReference>
<name>A0ABU0HU59_9HYPH</name>
<gene>
    <name evidence="2" type="ORF">QO012_000344</name>
</gene>
<dbReference type="RefSeq" id="WP_238204813.1">
    <property type="nucleotide sequence ID" value="NZ_BPQE01000020.1"/>
</dbReference>
<dbReference type="EMBL" id="JAUSVP010000001">
    <property type="protein sequence ID" value="MDQ0445866.1"/>
    <property type="molecule type" value="Genomic_DNA"/>
</dbReference>